<dbReference type="PROSITE" id="PS50089">
    <property type="entry name" value="ZF_RING_2"/>
    <property type="match status" value="1"/>
</dbReference>
<organism evidence="8 9">
    <name type="scientific">Cylindrotheca closterium</name>
    <dbReference type="NCBI Taxonomy" id="2856"/>
    <lineage>
        <taxon>Eukaryota</taxon>
        <taxon>Sar</taxon>
        <taxon>Stramenopiles</taxon>
        <taxon>Ochrophyta</taxon>
        <taxon>Bacillariophyta</taxon>
        <taxon>Bacillariophyceae</taxon>
        <taxon>Bacillariophycidae</taxon>
        <taxon>Bacillariales</taxon>
        <taxon>Bacillariaceae</taxon>
        <taxon>Cylindrotheca</taxon>
    </lineage>
</organism>
<evidence type="ECO:0000256" key="3">
    <source>
        <dbReference type="ARBA" id="ARBA00022833"/>
    </source>
</evidence>
<reference evidence="8" key="1">
    <citation type="submission" date="2023-08" db="EMBL/GenBank/DDBJ databases">
        <authorList>
            <person name="Audoor S."/>
            <person name="Bilcke G."/>
        </authorList>
    </citation>
    <scope>NUCLEOTIDE SEQUENCE</scope>
</reference>
<dbReference type="InterPro" id="IPR052788">
    <property type="entry name" value="RING-type_E3_ligase_ATL"/>
</dbReference>
<accession>A0AAD2CTJ8</accession>
<dbReference type="InterPro" id="IPR013083">
    <property type="entry name" value="Znf_RING/FYVE/PHD"/>
</dbReference>
<gene>
    <name evidence="8" type="ORF">CYCCA115_LOCUS9329</name>
</gene>
<dbReference type="GO" id="GO:0008270">
    <property type="term" value="F:zinc ion binding"/>
    <property type="evidence" value="ECO:0007669"/>
    <property type="project" value="UniProtKB-KW"/>
</dbReference>
<evidence type="ECO:0000256" key="5">
    <source>
        <dbReference type="SAM" id="MobiDB-lite"/>
    </source>
</evidence>
<feature type="domain" description="RING-type" evidence="7">
    <location>
        <begin position="117"/>
        <end position="169"/>
    </location>
</feature>
<feature type="region of interest" description="Disordered" evidence="5">
    <location>
        <begin position="72"/>
        <end position="109"/>
    </location>
</feature>
<keyword evidence="9" id="KW-1185">Reference proteome</keyword>
<dbReference type="EMBL" id="CAKOGP040001335">
    <property type="protein sequence ID" value="CAJ1945185.1"/>
    <property type="molecule type" value="Genomic_DNA"/>
</dbReference>
<dbReference type="PANTHER" id="PTHR45798:SF97">
    <property type="entry name" value="ALCOHOL-SENSITIVE RING FINGER PROTEIN 1"/>
    <property type="match status" value="1"/>
</dbReference>
<evidence type="ECO:0000313" key="8">
    <source>
        <dbReference type="EMBL" id="CAJ1945185.1"/>
    </source>
</evidence>
<keyword evidence="6" id="KW-0812">Transmembrane</keyword>
<evidence type="ECO:0000256" key="6">
    <source>
        <dbReference type="SAM" id="Phobius"/>
    </source>
</evidence>
<proteinExistence type="predicted"/>
<dbReference type="Pfam" id="PF13639">
    <property type="entry name" value="zf-RING_2"/>
    <property type="match status" value="1"/>
</dbReference>
<sequence>MGILADLKDQVILCIWIAAMVFAAAKYVFVSRRRNSEVAPWRTSDTKKAVNKAAQEELYEKLHATIMKYKTSVPQEETDSSGDSSQDSSGDIEEGAATTTSEEEEKQLQPRMYSNACAICLEEFEEEEEVTHSIGTKECPHVFHEDCMKEVIVAALRKDIHCIPCPCCRQPFIATEIQAKGEETDV</sequence>
<protein>
    <recommendedName>
        <fullName evidence="7">RING-type domain-containing protein</fullName>
    </recommendedName>
</protein>
<keyword evidence="6" id="KW-0472">Membrane</keyword>
<name>A0AAD2CTJ8_9STRA</name>
<dbReference type="Gene3D" id="3.30.40.10">
    <property type="entry name" value="Zinc/RING finger domain, C3HC4 (zinc finger)"/>
    <property type="match status" value="1"/>
</dbReference>
<feature type="compositionally biased region" description="Low complexity" evidence="5">
    <location>
        <begin position="81"/>
        <end position="100"/>
    </location>
</feature>
<dbReference type="PANTHER" id="PTHR45798">
    <property type="entry name" value="RING-H2 FINGER PROTEIN ATL61-RELATED-RELATED"/>
    <property type="match status" value="1"/>
</dbReference>
<evidence type="ECO:0000313" key="9">
    <source>
        <dbReference type="Proteomes" id="UP001295423"/>
    </source>
</evidence>
<keyword evidence="2 4" id="KW-0863">Zinc-finger</keyword>
<evidence type="ECO:0000259" key="7">
    <source>
        <dbReference type="PROSITE" id="PS50089"/>
    </source>
</evidence>
<keyword evidence="6" id="KW-1133">Transmembrane helix</keyword>
<dbReference type="AlphaFoldDB" id="A0AAD2CTJ8"/>
<dbReference type="SUPFAM" id="SSF57850">
    <property type="entry name" value="RING/U-box"/>
    <property type="match status" value="1"/>
</dbReference>
<keyword evidence="1" id="KW-0479">Metal-binding</keyword>
<dbReference type="Proteomes" id="UP001295423">
    <property type="component" value="Unassembled WGS sequence"/>
</dbReference>
<feature type="transmembrane region" description="Helical" evidence="6">
    <location>
        <begin position="12"/>
        <end position="30"/>
    </location>
</feature>
<evidence type="ECO:0000256" key="2">
    <source>
        <dbReference type="ARBA" id="ARBA00022771"/>
    </source>
</evidence>
<keyword evidence="3" id="KW-0862">Zinc</keyword>
<evidence type="ECO:0000256" key="4">
    <source>
        <dbReference type="PROSITE-ProRule" id="PRU00175"/>
    </source>
</evidence>
<dbReference type="InterPro" id="IPR001841">
    <property type="entry name" value="Znf_RING"/>
</dbReference>
<comment type="caution">
    <text evidence="8">The sequence shown here is derived from an EMBL/GenBank/DDBJ whole genome shotgun (WGS) entry which is preliminary data.</text>
</comment>
<evidence type="ECO:0000256" key="1">
    <source>
        <dbReference type="ARBA" id="ARBA00022723"/>
    </source>
</evidence>